<sequence>MCAIKVTHVQTSLPLTGNAAYRLHLKMIDCGINSKMLHLKSSFIDDKINVLINNKHIVSFKYMVHSCVNRIYLRLKRKESYTFSYPNFIGSRIDRHPFIVEADVIYLHWFVGGFLNFKSLEQLFMLNKPVIIFMHDMWAITGGCHHSFDCENYKSGCIYCPMFSRKHKHTLASKEFDKKYKLYSKYKHLYFVSPSAWMDNCVAKSLLTKKNKHFVISNIVDEKVFKKIDKKSARSILNIDMNKIIISFGCVSTYNKFKGIDYLLDALELLDSDLPIQLLVFGTNYQENIIRRSKYPVLFMGTVTSDFLMAVINNATDIYVSPSLAESFGLTFLENLLCETPIIGFNNTAVPEMIKHKINGYLVDNKNVEDLAEGIKYLIENRMIICEGKIEYNSESVIQQHIRLLNMILYDKNQS</sequence>
<keyword evidence="1 3" id="KW-0808">Transferase</keyword>
<accession>A0AAN4SJ94</accession>
<dbReference type="InterPro" id="IPR001296">
    <property type="entry name" value="Glyco_trans_1"/>
</dbReference>
<dbReference type="PANTHER" id="PTHR46401:SF2">
    <property type="entry name" value="GLYCOSYLTRANSFERASE WBBK-RELATED"/>
    <property type="match status" value="1"/>
</dbReference>
<reference evidence="3 4" key="1">
    <citation type="submission" date="2014-02" db="EMBL/GenBank/DDBJ databases">
        <authorList>
            <person name="Sears C."/>
            <person name="Carroll K."/>
            <person name="Sack B.R."/>
            <person name="Qadri F."/>
            <person name="Myers L.L."/>
            <person name="Chung G.-T."/>
            <person name="Escheverria P."/>
            <person name="Fraser C.M."/>
            <person name="Sadzewicz L."/>
            <person name="Shefchek K.A."/>
            <person name="Tallon L."/>
            <person name="Das S.P."/>
            <person name="Daugherty S."/>
            <person name="Mongodin E.F."/>
        </authorList>
    </citation>
    <scope>NUCLEOTIDE SEQUENCE [LARGE SCALE GENOMIC DNA]</scope>
    <source>
        <strain evidence="3 4">1007-1-F #10</strain>
    </source>
</reference>
<protein>
    <submittedName>
        <fullName evidence="3">Glycosyl transferases group 1 family protein</fullName>
    </submittedName>
</protein>
<evidence type="ECO:0000259" key="2">
    <source>
        <dbReference type="Pfam" id="PF00534"/>
    </source>
</evidence>
<dbReference type="SUPFAM" id="SSF53756">
    <property type="entry name" value="UDP-Glycosyltransferase/glycogen phosphorylase"/>
    <property type="match status" value="1"/>
</dbReference>
<feature type="domain" description="Glycosyl transferase family 1" evidence="2">
    <location>
        <begin position="232"/>
        <end position="382"/>
    </location>
</feature>
<organism evidence="3 4">
    <name type="scientific">Bacteroides fragilis str. 1007-1-F #10</name>
    <dbReference type="NCBI Taxonomy" id="1339295"/>
    <lineage>
        <taxon>Bacteria</taxon>
        <taxon>Pseudomonadati</taxon>
        <taxon>Bacteroidota</taxon>
        <taxon>Bacteroidia</taxon>
        <taxon>Bacteroidales</taxon>
        <taxon>Bacteroidaceae</taxon>
        <taxon>Bacteroides</taxon>
    </lineage>
</organism>
<dbReference type="GO" id="GO:0016757">
    <property type="term" value="F:glycosyltransferase activity"/>
    <property type="evidence" value="ECO:0007669"/>
    <property type="project" value="InterPro"/>
</dbReference>
<dbReference type="Pfam" id="PF00534">
    <property type="entry name" value="Glycos_transf_1"/>
    <property type="match status" value="1"/>
</dbReference>
<gene>
    <name evidence="3" type="ORF">M104_1231</name>
</gene>
<dbReference type="EMBL" id="JGEA01000015">
    <property type="protein sequence ID" value="EYA15561.1"/>
    <property type="molecule type" value="Genomic_DNA"/>
</dbReference>
<evidence type="ECO:0000313" key="3">
    <source>
        <dbReference type="EMBL" id="EYA15561.1"/>
    </source>
</evidence>
<dbReference type="Gene3D" id="3.40.50.2000">
    <property type="entry name" value="Glycogen Phosphorylase B"/>
    <property type="match status" value="2"/>
</dbReference>
<name>A0AAN4SJ94_BACFG</name>
<dbReference type="GO" id="GO:0009103">
    <property type="term" value="P:lipopolysaccharide biosynthetic process"/>
    <property type="evidence" value="ECO:0007669"/>
    <property type="project" value="TreeGrafter"/>
</dbReference>
<dbReference type="Proteomes" id="UP000022433">
    <property type="component" value="Unassembled WGS sequence"/>
</dbReference>
<dbReference type="AlphaFoldDB" id="A0AAN4SJ94"/>
<evidence type="ECO:0000256" key="1">
    <source>
        <dbReference type="ARBA" id="ARBA00022679"/>
    </source>
</evidence>
<dbReference type="RefSeq" id="WP_009291705.1">
    <property type="nucleotide sequence ID" value="NZ_JGEA01000015.1"/>
</dbReference>
<comment type="caution">
    <text evidence="3">The sequence shown here is derived from an EMBL/GenBank/DDBJ whole genome shotgun (WGS) entry which is preliminary data.</text>
</comment>
<evidence type="ECO:0000313" key="4">
    <source>
        <dbReference type="Proteomes" id="UP000022433"/>
    </source>
</evidence>
<dbReference type="PANTHER" id="PTHR46401">
    <property type="entry name" value="GLYCOSYLTRANSFERASE WBBK-RELATED"/>
    <property type="match status" value="1"/>
</dbReference>
<proteinExistence type="predicted"/>